<gene>
    <name evidence="1" type="ORF">H9626_00135</name>
</gene>
<dbReference type="EMBL" id="JACSPQ010000001">
    <property type="protein sequence ID" value="MBD8000640.1"/>
    <property type="molecule type" value="Genomic_DNA"/>
</dbReference>
<accession>A0ABR8V790</accession>
<dbReference type="Gene3D" id="3.40.50.1110">
    <property type="entry name" value="SGNH hydrolase"/>
    <property type="match status" value="1"/>
</dbReference>
<keyword evidence="1" id="KW-0378">Hydrolase</keyword>
<sequence length="459" mass="51196">MKNKIVATFWFVLLVIAGVEALHFLPVLNVGGKPLRKVDLLADIRKDEVVEIEVADSDTVVLPVVKPLFVDTCKEGMTCIEDYADSTEGGGMKAFYEALLNQDKLNRPLRIAYFGDSFIEADILTGDLRAMLQQRFGGCGVGYVPITSKVYGFRPTVRHSFSGWESHATTDSLHFDRSLQDISNHYFKAHSGASVTLSGQKKYASRLDTCSVSTFYFLSVDSVYLTAQINNGKKVAYALAGDSSLQAVSVRDKIGSVKWTVDKSTPSSVFYGVTMDSFDGIVLDNFSTRGSSGQQLAQIPLKILKQYNRLRTYDLIVLQYGLNVAFEHGVNYTYYKNGMIPVINRLKAAFPQASILVIGVGDREYKTENGDLRTMPGVKNLIRYQQALAAETHVAFWNLYEAMGGEGSIVEMVESNPPMANYDYTHINFRGGKHIAKILFDTLMYGMEQYEKRKTYEAE</sequence>
<dbReference type="CDD" id="cd01825">
    <property type="entry name" value="SGNH_hydrolase_peri1"/>
    <property type="match status" value="1"/>
</dbReference>
<dbReference type="Gene3D" id="2.60.120.1360">
    <property type="match status" value="1"/>
</dbReference>
<dbReference type="Proteomes" id="UP000616346">
    <property type="component" value="Unassembled WGS sequence"/>
</dbReference>
<organism evidence="1 2">
    <name type="scientific">Phocaeicola faecium</name>
    <dbReference type="NCBI Taxonomy" id="2762213"/>
    <lineage>
        <taxon>Bacteria</taxon>
        <taxon>Pseudomonadati</taxon>
        <taxon>Bacteroidota</taxon>
        <taxon>Bacteroidia</taxon>
        <taxon>Bacteroidales</taxon>
        <taxon>Bacteroidaceae</taxon>
        <taxon>Phocaeicola</taxon>
    </lineage>
</organism>
<keyword evidence="2" id="KW-1185">Reference proteome</keyword>
<reference evidence="1 2" key="1">
    <citation type="submission" date="2020-08" db="EMBL/GenBank/DDBJ databases">
        <title>A Genomic Blueprint of the Chicken Gut Microbiome.</title>
        <authorList>
            <person name="Gilroy R."/>
            <person name="Ravi A."/>
            <person name="Getino M."/>
            <person name="Pursley I."/>
            <person name="Horton D.L."/>
            <person name="Alikhan N.-F."/>
            <person name="Baker D."/>
            <person name="Gharbi K."/>
            <person name="Hall N."/>
            <person name="Watson M."/>
            <person name="Adriaenssens E.M."/>
            <person name="Foster-Nyarko E."/>
            <person name="Jarju S."/>
            <person name="Secka A."/>
            <person name="Antonio M."/>
            <person name="Oren A."/>
            <person name="Chaudhuri R."/>
            <person name="La Ragione R.M."/>
            <person name="Hildebrand F."/>
            <person name="Pallen M.J."/>
        </authorList>
    </citation>
    <scope>NUCLEOTIDE SEQUENCE [LARGE SCALE GENOMIC DNA]</scope>
    <source>
        <strain evidence="1 2">Sa1YUN3</strain>
    </source>
</reference>
<dbReference type="SUPFAM" id="SSF52266">
    <property type="entry name" value="SGNH hydrolase"/>
    <property type="match status" value="1"/>
</dbReference>
<dbReference type="RefSeq" id="WP_191709179.1">
    <property type="nucleotide sequence ID" value="NZ_JACSPQ010000001.1"/>
</dbReference>
<evidence type="ECO:0000313" key="1">
    <source>
        <dbReference type="EMBL" id="MBD8000640.1"/>
    </source>
</evidence>
<evidence type="ECO:0000313" key="2">
    <source>
        <dbReference type="Proteomes" id="UP000616346"/>
    </source>
</evidence>
<dbReference type="InterPro" id="IPR036514">
    <property type="entry name" value="SGNH_hydro_sf"/>
</dbReference>
<name>A0ABR8V790_9BACT</name>
<dbReference type="GO" id="GO:0016787">
    <property type="term" value="F:hydrolase activity"/>
    <property type="evidence" value="ECO:0007669"/>
    <property type="project" value="UniProtKB-KW"/>
</dbReference>
<proteinExistence type="predicted"/>
<protein>
    <submittedName>
        <fullName evidence="1">SGNH/GDSL hydrolase family protein</fullName>
    </submittedName>
</protein>
<comment type="caution">
    <text evidence="1">The sequence shown here is derived from an EMBL/GenBank/DDBJ whole genome shotgun (WGS) entry which is preliminary data.</text>
</comment>